<evidence type="ECO:0000313" key="1">
    <source>
        <dbReference type="EMBL" id="KAF2817736.1"/>
    </source>
</evidence>
<keyword evidence="2" id="KW-1185">Reference proteome</keyword>
<evidence type="ECO:0000313" key="3">
    <source>
        <dbReference type="RefSeq" id="XP_033584700.1"/>
    </source>
</evidence>
<proteinExistence type="predicted"/>
<accession>A0A6A6Z9P6</accession>
<dbReference type="RefSeq" id="XP_033584700.1">
    <property type="nucleotide sequence ID" value="XM_033714868.1"/>
</dbReference>
<sequence length="91" mass="10178">VNLAQHGLIEVPELSKKDIEDRSKADSFAKTLTLLQLAWFLVATVGRASQHLQISTLEIFTLGNIECAIIAFFGWWNKPKDVMVSDAYSAR</sequence>
<gene>
    <name evidence="1 3" type="ORF">BDZ99DRAFT_373400</name>
</gene>
<reference evidence="3" key="2">
    <citation type="submission" date="2020-04" db="EMBL/GenBank/DDBJ databases">
        <authorList>
            <consortium name="NCBI Genome Project"/>
        </authorList>
    </citation>
    <scope>NUCLEOTIDE SEQUENCE</scope>
    <source>
        <strain evidence="3">CBS 304.34</strain>
    </source>
</reference>
<name>A0A6A6Z9P6_9PEZI</name>
<evidence type="ECO:0000313" key="2">
    <source>
        <dbReference type="Proteomes" id="UP000504636"/>
    </source>
</evidence>
<dbReference type="Proteomes" id="UP000504636">
    <property type="component" value="Unplaced"/>
</dbReference>
<dbReference type="OrthoDB" id="3061561at2759"/>
<dbReference type="PANTHER" id="PTHR35043">
    <property type="entry name" value="TRANSCRIPTION FACTOR DOMAIN-CONTAINING PROTEIN"/>
    <property type="match status" value="1"/>
</dbReference>
<reference evidence="3" key="3">
    <citation type="submission" date="2025-04" db="UniProtKB">
        <authorList>
            <consortium name="RefSeq"/>
        </authorList>
    </citation>
    <scope>IDENTIFICATION</scope>
    <source>
        <strain evidence="3">CBS 304.34</strain>
    </source>
</reference>
<dbReference type="EMBL" id="MU003692">
    <property type="protein sequence ID" value="KAF2817736.1"/>
    <property type="molecule type" value="Genomic_DNA"/>
</dbReference>
<dbReference type="AlphaFoldDB" id="A0A6A6Z9P6"/>
<feature type="non-terminal residue" evidence="1">
    <location>
        <position position="1"/>
    </location>
</feature>
<reference evidence="1 3" key="1">
    <citation type="journal article" date="2020" name="Stud. Mycol.">
        <title>101 Dothideomycetes genomes: a test case for predicting lifestyles and emergence of pathogens.</title>
        <authorList>
            <person name="Haridas S."/>
            <person name="Albert R."/>
            <person name="Binder M."/>
            <person name="Bloem J."/>
            <person name="Labutti K."/>
            <person name="Salamov A."/>
            <person name="Andreopoulos B."/>
            <person name="Baker S."/>
            <person name="Barry K."/>
            <person name="Bills G."/>
            <person name="Bluhm B."/>
            <person name="Cannon C."/>
            <person name="Castanera R."/>
            <person name="Culley D."/>
            <person name="Daum C."/>
            <person name="Ezra D."/>
            <person name="Gonzalez J."/>
            <person name="Henrissat B."/>
            <person name="Kuo A."/>
            <person name="Liang C."/>
            <person name="Lipzen A."/>
            <person name="Lutzoni F."/>
            <person name="Magnuson J."/>
            <person name="Mondo S."/>
            <person name="Nolan M."/>
            <person name="Ohm R."/>
            <person name="Pangilinan J."/>
            <person name="Park H.-J."/>
            <person name="Ramirez L."/>
            <person name="Alfaro M."/>
            <person name="Sun H."/>
            <person name="Tritt A."/>
            <person name="Yoshinaga Y."/>
            <person name="Zwiers L.-H."/>
            <person name="Turgeon B."/>
            <person name="Goodwin S."/>
            <person name="Spatafora J."/>
            <person name="Crous P."/>
            <person name="Grigoriev I."/>
        </authorList>
    </citation>
    <scope>NUCLEOTIDE SEQUENCE</scope>
    <source>
        <strain evidence="1 3">CBS 304.34</strain>
    </source>
</reference>
<protein>
    <submittedName>
        <fullName evidence="1 3">Uncharacterized protein</fullName>
    </submittedName>
</protein>
<dbReference type="PANTHER" id="PTHR35043:SF7">
    <property type="entry name" value="TRANSCRIPTION FACTOR DOMAIN-CONTAINING PROTEIN"/>
    <property type="match status" value="1"/>
</dbReference>
<organism evidence="1">
    <name type="scientific">Mytilinidion resinicola</name>
    <dbReference type="NCBI Taxonomy" id="574789"/>
    <lineage>
        <taxon>Eukaryota</taxon>
        <taxon>Fungi</taxon>
        <taxon>Dikarya</taxon>
        <taxon>Ascomycota</taxon>
        <taxon>Pezizomycotina</taxon>
        <taxon>Dothideomycetes</taxon>
        <taxon>Pleosporomycetidae</taxon>
        <taxon>Mytilinidiales</taxon>
        <taxon>Mytilinidiaceae</taxon>
        <taxon>Mytilinidion</taxon>
    </lineage>
</organism>
<dbReference type="GeneID" id="54455761"/>